<comment type="caution">
    <text evidence="1">The sequence shown here is derived from an EMBL/GenBank/DDBJ whole genome shotgun (WGS) entry which is preliminary data.</text>
</comment>
<keyword evidence="2" id="KW-1185">Reference proteome</keyword>
<proteinExistence type="predicted"/>
<reference evidence="2" key="1">
    <citation type="journal article" date="2023" name="Mol. Phylogenet. Evol.">
        <title>Genome-scale phylogeny and comparative genomics of the fungal order Sordariales.</title>
        <authorList>
            <person name="Hensen N."/>
            <person name="Bonometti L."/>
            <person name="Westerberg I."/>
            <person name="Brannstrom I.O."/>
            <person name="Guillou S."/>
            <person name="Cros-Aarteil S."/>
            <person name="Calhoun S."/>
            <person name="Haridas S."/>
            <person name="Kuo A."/>
            <person name="Mondo S."/>
            <person name="Pangilinan J."/>
            <person name="Riley R."/>
            <person name="LaButti K."/>
            <person name="Andreopoulos B."/>
            <person name="Lipzen A."/>
            <person name="Chen C."/>
            <person name="Yan M."/>
            <person name="Daum C."/>
            <person name="Ng V."/>
            <person name="Clum A."/>
            <person name="Steindorff A."/>
            <person name="Ohm R.A."/>
            <person name="Martin F."/>
            <person name="Silar P."/>
            <person name="Natvig D.O."/>
            <person name="Lalanne C."/>
            <person name="Gautier V."/>
            <person name="Ament-Velasquez S.L."/>
            <person name="Kruys A."/>
            <person name="Hutchinson M.I."/>
            <person name="Powell A.J."/>
            <person name="Barry K."/>
            <person name="Miller A.N."/>
            <person name="Grigoriev I.V."/>
            <person name="Debuchy R."/>
            <person name="Gladieux P."/>
            <person name="Hiltunen Thoren M."/>
            <person name="Johannesson H."/>
        </authorList>
    </citation>
    <scope>NUCLEOTIDE SEQUENCE [LARGE SCALE GENOMIC DNA]</scope>
    <source>
        <strain evidence="2">CBS 340.73</strain>
    </source>
</reference>
<dbReference type="AlphaFoldDB" id="A0AAN6S2A3"/>
<dbReference type="SUPFAM" id="SSF53474">
    <property type="entry name" value="alpha/beta-Hydrolases"/>
    <property type="match status" value="1"/>
</dbReference>
<name>A0AAN6S2A3_9PEZI</name>
<sequence length="212" mass="23357">FEALVSGSGITPRGTLDVILGGHDRGARICHRLAVSQSTLLQPAALHVIGAILMDIVPTKVQWDHVSNPAVAQSYFHWPLLANVDVAVKMLRAYGGARWVRDMHFRIGGNSEEGLRRLTADDAVDGVYAPLFEKEEALWSSCEDHAADAKPECDEQMEDQKLGREIEAWRDWIAPGVAYTSVPIGEGYGHYLPEEAPTHVAENILAFLKQYA</sequence>
<gene>
    <name evidence="1" type="ORF">QBC46DRAFT_416353</name>
</gene>
<organism evidence="1 2">
    <name type="scientific">Diplogelasinospora grovesii</name>
    <dbReference type="NCBI Taxonomy" id="303347"/>
    <lineage>
        <taxon>Eukaryota</taxon>
        <taxon>Fungi</taxon>
        <taxon>Dikarya</taxon>
        <taxon>Ascomycota</taxon>
        <taxon>Pezizomycotina</taxon>
        <taxon>Sordariomycetes</taxon>
        <taxon>Sordariomycetidae</taxon>
        <taxon>Sordariales</taxon>
        <taxon>Diplogelasinosporaceae</taxon>
        <taxon>Diplogelasinospora</taxon>
    </lineage>
</organism>
<dbReference type="Proteomes" id="UP001303473">
    <property type="component" value="Unassembled WGS sequence"/>
</dbReference>
<dbReference type="InterPro" id="IPR029058">
    <property type="entry name" value="AB_hydrolase_fold"/>
</dbReference>
<feature type="non-terminal residue" evidence="1">
    <location>
        <position position="1"/>
    </location>
</feature>
<dbReference type="EMBL" id="MU853856">
    <property type="protein sequence ID" value="KAK3937368.1"/>
    <property type="molecule type" value="Genomic_DNA"/>
</dbReference>
<protein>
    <recommendedName>
        <fullName evidence="3">Alpha/beta hydrolase</fullName>
    </recommendedName>
</protein>
<evidence type="ECO:0000313" key="2">
    <source>
        <dbReference type="Proteomes" id="UP001303473"/>
    </source>
</evidence>
<accession>A0AAN6S2A3</accession>
<dbReference type="Gene3D" id="3.40.50.1820">
    <property type="entry name" value="alpha/beta hydrolase"/>
    <property type="match status" value="1"/>
</dbReference>
<evidence type="ECO:0008006" key="3">
    <source>
        <dbReference type="Google" id="ProtNLM"/>
    </source>
</evidence>
<evidence type="ECO:0000313" key="1">
    <source>
        <dbReference type="EMBL" id="KAK3937368.1"/>
    </source>
</evidence>